<protein>
    <recommendedName>
        <fullName evidence="1">F-box domain-containing protein</fullName>
    </recommendedName>
</protein>
<dbReference type="EMBL" id="JASBNA010000004">
    <property type="protein sequence ID" value="KAK7692362.1"/>
    <property type="molecule type" value="Genomic_DNA"/>
</dbReference>
<dbReference type="InterPro" id="IPR001810">
    <property type="entry name" value="F-box_dom"/>
</dbReference>
<sequence>MNELPTELTVHIFHYIDLRSLVRCRQVCRTWNEAIQCDLGLLYKQELAVAGLEDGNSETDVAERLRLLRKHQEAWDNLEFTDDFVIDMHPHPFLSWELQGGVLSQQTTMRSISFRQIPSKVRGIAKKEWSIADLDIMFVDFGLDPSQDLLVLAEGSDLNNPDAHHIHLRTLTNGVRHPLASNSVLQYESKHPHYDHNIRISGDYLAICWEDCLLVVWEWKSGEIRLAMTGPLLTFAFLPNNFILIPRQDEVDIIAIDLTQAAVNGAPYSPEIDTAVSVSDLYYHCAFGLPPLAPGYKINDLEMRYDPQPSCHPTESPPVPFRTTHDGDNLIVLYVTIVKDGSSTLPRFFIRTTSIMQRLVATPAYSKDAKLPWHTWGPSSCWVDPSNRDNPGTWPRNVFGTKYVELQFKRIGFPEPSAVVFADFNQLKYRKSMTTSDSEEACSSDVGGFAPPFREPVITSLSWREKRLSLKREAMEPHRAALVCEDAIVIPQPSPDYTIQFRVMSI</sequence>
<dbReference type="AlphaFoldDB" id="A0AAW0GI50"/>
<dbReference type="InterPro" id="IPR036047">
    <property type="entry name" value="F-box-like_dom_sf"/>
</dbReference>
<dbReference type="Proteomes" id="UP001385951">
    <property type="component" value="Unassembled WGS sequence"/>
</dbReference>
<organism evidence="2 3">
    <name type="scientific">Cerrena zonata</name>
    <dbReference type="NCBI Taxonomy" id="2478898"/>
    <lineage>
        <taxon>Eukaryota</taxon>
        <taxon>Fungi</taxon>
        <taxon>Dikarya</taxon>
        <taxon>Basidiomycota</taxon>
        <taxon>Agaricomycotina</taxon>
        <taxon>Agaricomycetes</taxon>
        <taxon>Polyporales</taxon>
        <taxon>Cerrenaceae</taxon>
        <taxon>Cerrena</taxon>
    </lineage>
</organism>
<comment type="caution">
    <text evidence="2">The sequence shown here is derived from an EMBL/GenBank/DDBJ whole genome shotgun (WGS) entry which is preliminary data.</text>
</comment>
<name>A0AAW0GI50_9APHY</name>
<evidence type="ECO:0000313" key="2">
    <source>
        <dbReference type="EMBL" id="KAK7692362.1"/>
    </source>
</evidence>
<feature type="domain" description="F-box" evidence="1">
    <location>
        <begin position="1"/>
        <end position="46"/>
    </location>
</feature>
<evidence type="ECO:0000313" key="3">
    <source>
        <dbReference type="Proteomes" id="UP001385951"/>
    </source>
</evidence>
<accession>A0AAW0GI50</accession>
<dbReference type="SUPFAM" id="SSF81383">
    <property type="entry name" value="F-box domain"/>
    <property type="match status" value="1"/>
</dbReference>
<dbReference type="PROSITE" id="PS50181">
    <property type="entry name" value="FBOX"/>
    <property type="match status" value="1"/>
</dbReference>
<gene>
    <name evidence="2" type="ORF">QCA50_003987</name>
</gene>
<dbReference type="SMART" id="SM00256">
    <property type="entry name" value="FBOX"/>
    <property type="match status" value="1"/>
</dbReference>
<reference evidence="2 3" key="1">
    <citation type="submission" date="2022-09" db="EMBL/GenBank/DDBJ databases">
        <authorList>
            <person name="Palmer J.M."/>
        </authorList>
    </citation>
    <scope>NUCLEOTIDE SEQUENCE [LARGE SCALE GENOMIC DNA]</scope>
    <source>
        <strain evidence="2 3">DSM 7382</strain>
    </source>
</reference>
<keyword evidence="3" id="KW-1185">Reference proteome</keyword>
<evidence type="ECO:0000259" key="1">
    <source>
        <dbReference type="PROSITE" id="PS50181"/>
    </source>
</evidence>
<dbReference type="CDD" id="cd09917">
    <property type="entry name" value="F-box_SF"/>
    <property type="match status" value="1"/>
</dbReference>
<proteinExistence type="predicted"/>
<dbReference type="Pfam" id="PF12937">
    <property type="entry name" value="F-box-like"/>
    <property type="match status" value="1"/>
</dbReference>
<dbReference type="Gene3D" id="1.20.1280.50">
    <property type="match status" value="1"/>
</dbReference>